<dbReference type="PANTHER" id="PTHR42899:SF1">
    <property type="entry name" value="SPERMATOGENESIS-ASSOCIATED PROTEIN 20"/>
    <property type="match status" value="1"/>
</dbReference>
<sequence>MLTVGLSIAACHSQPQKMQHQYTNHLIHETSPYLLQHAHNPVDWYAWNDEALKKAKDENKLILISIGYSSCHWCHVMEHESFEDTSVAAIMNANFVCIKVDREERPDIDDVYMAACQLSSGGGCGWPLNSFALPDGRPVWAGTYFPTGKWKEVLEYFRKTYAEEPEKLRDYAQRLVAGVKDHGLDDVVPGVESIINQKEINDISKLFMSRMDPQMGGRRGSPKFPMPNNWQYLMYFAQRYNNKEAASIVTTTLDKMMMGGIYDQLEGGFARYSTDSLWLVPHFEKMLYDNGQLVSLYAQAYAWSGKTEYLDVVRQTLDFVDHNWSDPSGGFYSSYDADSEKEEGKYYVWSADELTKLIPDERQRKLFFTYYDIGVSGNWEDGKNILNRHRPAEEVAKQNNLTIEEFYSTITKINKVLLEERKKRVTPGLDDKILASWNGLMLQGYVDAYRVGGDKKYIDRAIKNATFLKTQMIKEDYRMDRNYKNGKSSINAFLDDYANVIQSYLSLYQTTFDTQWLELAKGMTDHVMKHFESDSTSLFYFTSDIDPPLIARRLEVSDNVIPSANSTMARNLFVLGDILDQQVYKDRAQKIFNQVWPVVKRDGQPSFYSNWCQLMLMFAQAPKEVAIVGKDYEGILAKIQKTYQPDAIFVGGAEEGNLPLLQGKLADNQTLIYVCQNKVCKLPTDDVSKAMDLLKN</sequence>
<proteinExistence type="predicted"/>
<dbReference type="InterPro" id="IPR012341">
    <property type="entry name" value="6hp_glycosidase-like_sf"/>
</dbReference>
<protein>
    <submittedName>
        <fullName evidence="2">Thioredoxin domain-containing protein</fullName>
    </submittedName>
</protein>
<dbReference type="InterPro" id="IPR008928">
    <property type="entry name" value="6-hairpin_glycosidase_sf"/>
</dbReference>
<dbReference type="InterPro" id="IPR024705">
    <property type="entry name" value="Ssp411"/>
</dbReference>
<evidence type="ECO:0000259" key="1">
    <source>
        <dbReference type="Pfam" id="PF03190"/>
    </source>
</evidence>
<evidence type="ECO:0000313" key="2">
    <source>
        <dbReference type="EMBL" id="MBK9981305.1"/>
    </source>
</evidence>
<dbReference type="InterPro" id="IPR036249">
    <property type="entry name" value="Thioredoxin-like_sf"/>
</dbReference>
<feature type="domain" description="Spermatogenesis-associated protein 20-like TRX" evidence="1">
    <location>
        <begin position="23"/>
        <end position="177"/>
    </location>
</feature>
<comment type="caution">
    <text evidence="2">The sequence shown here is derived from an EMBL/GenBank/DDBJ whole genome shotgun (WGS) entry which is preliminary data.</text>
</comment>
<reference evidence="2 3" key="1">
    <citation type="submission" date="2020-10" db="EMBL/GenBank/DDBJ databases">
        <title>Connecting structure to function with the recovery of over 1000 high-quality activated sludge metagenome-assembled genomes encoding full-length rRNA genes using long-read sequencing.</title>
        <authorList>
            <person name="Singleton C.M."/>
            <person name="Petriglieri F."/>
            <person name="Kristensen J.M."/>
            <person name="Kirkegaard R.H."/>
            <person name="Michaelsen T.Y."/>
            <person name="Andersen M.H."/>
            <person name="Karst S.M."/>
            <person name="Dueholm M.S."/>
            <person name="Nielsen P.H."/>
            <person name="Albertsen M."/>
        </authorList>
    </citation>
    <scope>NUCLEOTIDE SEQUENCE [LARGE SCALE GENOMIC DNA]</scope>
    <source>
        <strain evidence="2">Ribe_18-Q3-R11-54_MAXAC.273</strain>
    </source>
</reference>
<organism evidence="2 3">
    <name type="scientific">Candidatus Opimibacter skivensis</name>
    <dbReference type="NCBI Taxonomy" id="2982028"/>
    <lineage>
        <taxon>Bacteria</taxon>
        <taxon>Pseudomonadati</taxon>
        <taxon>Bacteroidota</taxon>
        <taxon>Saprospiria</taxon>
        <taxon>Saprospirales</taxon>
        <taxon>Saprospiraceae</taxon>
        <taxon>Candidatus Opimibacter</taxon>
    </lineage>
</organism>
<gene>
    <name evidence="2" type="ORF">IPP15_02580</name>
</gene>
<dbReference type="Gene3D" id="1.50.10.10">
    <property type="match status" value="1"/>
</dbReference>
<dbReference type="GO" id="GO:0005975">
    <property type="term" value="P:carbohydrate metabolic process"/>
    <property type="evidence" value="ECO:0007669"/>
    <property type="project" value="InterPro"/>
</dbReference>
<dbReference type="Pfam" id="PF03190">
    <property type="entry name" value="Thioredox_DsbH"/>
    <property type="match status" value="1"/>
</dbReference>
<dbReference type="SUPFAM" id="SSF52833">
    <property type="entry name" value="Thioredoxin-like"/>
    <property type="match status" value="1"/>
</dbReference>
<dbReference type="Gene3D" id="3.40.30.10">
    <property type="entry name" value="Glutaredoxin"/>
    <property type="match status" value="1"/>
</dbReference>
<dbReference type="PIRSF" id="PIRSF006402">
    <property type="entry name" value="UCP006402_thioredoxin"/>
    <property type="match status" value="1"/>
</dbReference>
<dbReference type="SUPFAM" id="SSF48208">
    <property type="entry name" value="Six-hairpin glycosidases"/>
    <property type="match status" value="1"/>
</dbReference>
<dbReference type="AlphaFoldDB" id="A0A9D7ST64"/>
<dbReference type="Proteomes" id="UP000808337">
    <property type="component" value="Unassembled WGS sequence"/>
</dbReference>
<dbReference type="EMBL" id="JADKGY010000001">
    <property type="protein sequence ID" value="MBK9981305.1"/>
    <property type="molecule type" value="Genomic_DNA"/>
</dbReference>
<dbReference type="PANTHER" id="PTHR42899">
    <property type="entry name" value="SPERMATOGENESIS-ASSOCIATED PROTEIN 20"/>
    <property type="match status" value="1"/>
</dbReference>
<evidence type="ECO:0000313" key="3">
    <source>
        <dbReference type="Proteomes" id="UP000808337"/>
    </source>
</evidence>
<accession>A0A9D7ST64</accession>
<dbReference type="CDD" id="cd02955">
    <property type="entry name" value="SSP411"/>
    <property type="match status" value="1"/>
</dbReference>
<name>A0A9D7ST64_9BACT</name>
<dbReference type="InterPro" id="IPR004879">
    <property type="entry name" value="Ssp411-like_TRX"/>
</dbReference>
<dbReference type="Gene3D" id="1.50.10.20">
    <property type="match status" value="1"/>
</dbReference>